<accession>A0A832H4S3</accession>
<reference evidence="1" key="1">
    <citation type="journal article" date="2020" name="mSystems">
        <title>Genome- and Community-Level Interaction Insights into Carbon Utilization and Element Cycling Functions of Hydrothermarchaeota in Hydrothermal Sediment.</title>
        <authorList>
            <person name="Zhou Z."/>
            <person name="Liu Y."/>
            <person name="Xu W."/>
            <person name="Pan J."/>
            <person name="Luo Z.H."/>
            <person name="Li M."/>
        </authorList>
    </citation>
    <scope>NUCLEOTIDE SEQUENCE [LARGE SCALE GENOMIC DNA]</scope>
    <source>
        <strain evidence="1">SpSt-402</strain>
    </source>
</reference>
<comment type="caution">
    <text evidence="1">The sequence shown here is derived from an EMBL/GenBank/DDBJ whole genome shotgun (WGS) entry which is preliminary data.</text>
</comment>
<protein>
    <submittedName>
        <fullName evidence="1">Uncharacterized protein</fullName>
    </submittedName>
</protein>
<name>A0A832H4S3_9CYAN</name>
<gene>
    <name evidence="1" type="ORF">ENR47_14210</name>
</gene>
<sequence length="243" mass="27670">MGLLFLILQVPVLYAFDAHDFNSWEFTPTNPLVETAKRAVRFLLPRIVGDDNQVAIKLGFSGIEDLASLKLGKLDVNSPFPVFRIQLDRLRKWQMQSPKPNPIGLLLEEPNFLRWSIPSPARFLFPITNKGQVKSSVLIAMSSNDQFWKIRQFGSSSKIKQLIKHGHPPKYFVVEIPGLERCYLGSITGNTFRIKHVVDEWVATSHGEQSTIKILEGTEELAVGTFNRLKTETEETYYDKAPR</sequence>
<evidence type="ECO:0000313" key="1">
    <source>
        <dbReference type="EMBL" id="HGW95411.1"/>
    </source>
</evidence>
<dbReference type="AlphaFoldDB" id="A0A832H4S3"/>
<dbReference type="EMBL" id="DSRD01000879">
    <property type="protein sequence ID" value="HGW95411.1"/>
    <property type="molecule type" value="Genomic_DNA"/>
</dbReference>
<organism evidence="1">
    <name type="scientific">Oscillatoriales cyanobacterium SpSt-402</name>
    <dbReference type="NCBI Taxonomy" id="2282168"/>
    <lineage>
        <taxon>Bacteria</taxon>
        <taxon>Bacillati</taxon>
        <taxon>Cyanobacteriota</taxon>
        <taxon>Cyanophyceae</taxon>
        <taxon>Oscillatoriophycideae</taxon>
        <taxon>Oscillatoriales</taxon>
    </lineage>
</organism>
<proteinExistence type="predicted"/>